<feature type="domain" description="Serine aminopeptidase S33" evidence="2">
    <location>
        <begin position="153"/>
        <end position="219"/>
    </location>
</feature>
<dbReference type="Proteomes" id="UP000182149">
    <property type="component" value="Unassembled WGS sequence"/>
</dbReference>
<dbReference type="STRING" id="328396.RU93_GL001498"/>
<dbReference type="AlphaFoldDB" id="A0A1L8QVH7"/>
<protein>
    <submittedName>
        <fullName evidence="3">Carboxylesterase</fullName>
    </submittedName>
</protein>
<reference evidence="3 4" key="1">
    <citation type="submission" date="2014-12" db="EMBL/GenBank/DDBJ databases">
        <title>Draft genome sequences of 29 type strains of Enterococci.</title>
        <authorList>
            <person name="Zhong Z."/>
            <person name="Sun Z."/>
            <person name="Liu W."/>
            <person name="Zhang W."/>
            <person name="Zhang H."/>
        </authorList>
    </citation>
    <scope>NUCLEOTIDE SEQUENCE [LARGE SCALE GENOMIC DNA]</scope>
    <source>
        <strain evidence="3 4">DSM 17690</strain>
    </source>
</reference>
<organism evidence="3 4">
    <name type="scientific">Enterococcus aquimarinus</name>
    <dbReference type="NCBI Taxonomy" id="328396"/>
    <lineage>
        <taxon>Bacteria</taxon>
        <taxon>Bacillati</taxon>
        <taxon>Bacillota</taxon>
        <taxon>Bacilli</taxon>
        <taxon>Lactobacillales</taxon>
        <taxon>Enterococcaceae</taxon>
        <taxon>Enterococcus</taxon>
    </lineage>
</organism>
<proteinExistence type="predicted"/>
<sequence length="246" mass="27606">MEQSKQFPEALFFPKGSKAILLLHAYTGSYNDVRMLARMLESKGYTVYAPLFTGHGTKNPADILAEHPSTWWEDTTQALTFLRNLGYQQIAVFGLSMGGLYAMAALQEENVIGGGAFCSPLAPMPTTIHANFMLYARHYVTEVHHLEEIKAASLKQLSAIEHYSARIQQQLADIRVPVFLAQAGNDQLITPSTVYHAAQKFTQTRCSVQWYPKSGHVITVGPDRKEFEKDVLHFVEGLSWNEENNE</sequence>
<accession>A0A1L8QVH7</accession>
<dbReference type="InterPro" id="IPR051049">
    <property type="entry name" value="Dienelactone_hydrolase-like"/>
</dbReference>
<dbReference type="Gene3D" id="3.40.50.1820">
    <property type="entry name" value="alpha/beta hydrolase"/>
    <property type="match status" value="1"/>
</dbReference>
<name>A0A1L8QVH7_9ENTE</name>
<feature type="active site" description="Charge relay system" evidence="1">
    <location>
        <position position="186"/>
    </location>
</feature>
<dbReference type="Pfam" id="PF12146">
    <property type="entry name" value="Hydrolase_4"/>
    <property type="match status" value="2"/>
</dbReference>
<evidence type="ECO:0000313" key="3">
    <source>
        <dbReference type="EMBL" id="OJG11503.1"/>
    </source>
</evidence>
<gene>
    <name evidence="3" type="ORF">RU93_GL001498</name>
</gene>
<dbReference type="RefSeq" id="WP_071874242.1">
    <property type="nucleotide sequence ID" value="NZ_JBHSHF010000014.1"/>
</dbReference>
<evidence type="ECO:0000313" key="4">
    <source>
        <dbReference type="Proteomes" id="UP000182149"/>
    </source>
</evidence>
<dbReference type="EMBL" id="JXKD01000003">
    <property type="protein sequence ID" value="OJG11503.1"/>
    <property type="molecule type" value="Genomic_DNA"/>
</dbReference>
<dbReference type="PANTHER" id="PTHR46623">
    <property type="entry name" value="CARBOXYMETHYLENEBUTENOLIDASE-RELATED"/>
    <property type="match status" value="1"/>
</dbReference>
<comment type="caution">
    <text evidence="3">The sequence shown here is derived from an EMBL/GenBank/DDBJ whole genome shotgun (WGS) entry which is preliminary data.</text>
</comment>
<evidence type="ECO:0000256" key="1">
    <source>
        <dbReference type="PIRSR" id="PIRSR017388-1"/>
    </source>
</evidence>
<dbReference type="PANTHER" id="PTHR46623:SF6">
    <property type="entry name" value="ALPHA_BETA-HYDROLASES SUPERFAMILY PROTEIN"/>
    <property type="match status" value="1"/>
</dbReference>
<evidence type="ECO:0000259" key="2">
    <source>
        <dbReference type="Pfam" id="PF12146"/>
    </source>
</evidence>
<dbReference type="OrthoDB" id="9800213at2"/>
<keyword evidence="4" id="KW-1185">Reference proteome</keyword>
<dbReference type="SUPFAM" id="SSF53474">
    <property type="entry name" value="alpha/beta-Hydrolases"/>
    <property type="match status" value="1"/>
</dbReference>
<dbReference type="InterPro" id="IPR022742">
    <property type="entry name" value="Hydrolase_4"/>
</dbReference>
<feature type="active site" description="Nucleophile" evidence="1">
    <location>
        <position position="96"/>
    </location>
</feature>
<feature type="domain" description="Serine aminopeptidase S33" evidence="2">
    <location>
        <begin position="18"/>
        <end position="127"/>
    </location>
</feature>
<dbReference type="PIRSF" id="PIRSF017388">
    <property type="entry name" value="Esterase_lipase"/>
    <property type="match status" value="1"/>
</dbReference>
<dbReference type="InterPro" id="IPR029058">
    <property type="entry name" value="AB_hydrolase_fold"/>
</dbReference>
<dbReference type="GO" id="GO:0052689">
    <property type="term" value="F:carboxylic ester hydrolase activity"/>
    <property type="evidence" value="ECO:0007669"/>
    <property type="project" value="InterPro"/>
</dbReference>
<feature type="active site" description="Charge relay system" evidence="1">
    <location>
        <position position="216"/>
    </location>
</feature>
<dbReference type="InterPro" id="IPR012354">
    <property type="entry name" value="Esterase_lipase"/>
</dbReference>